<dbReference type="CDD" id="cd02612">
    <property type="entry name" value="HAD_PGPPase"/>
    <property type="match status" value="1"/>
</dbReference>
<organism evidence="4">
    <name type="scientific">hydrothermal vent metagenome</name>
    <dbReference type="NCBI Taxonomy" id="652676"/>
    <lineage>
        <taxon>unclassified sequences</taxon>
        <taxon>metagenomes</taxon>
        <taxon>ecological metagenomes</taxon>
    </lineage>
</organism>
<dbReference type="AlphaFoldDB" id="A0A3B0ZUW9"/>
<dbReference type="PANTHER" id="PTHR43344:SF13">
    <property type="entry name" value="PHOSPHATASE RV3661-RELATED"/>
    <property type="match status" value="1"/>
</dbReference>
<evidence type="ECO:0000256" key="2">
    <source>
        <dbReference type="ARBA" id="ARBA00022801"/>
    </source>
</evidence>
<keyword evidence="1" id="KW-0479">Metal-binding</keyword>
<dbReference type="GO" id="GO:0046872">
    <property type="term" value="F:metal ion binding"/>
    <property type="evidence" value="ECO:0007669"/>
    <property type="project" value="UniProtKB-KW"/>
</dbReference>
<proteinExistence type="predicted"/>
<dbReference type="EC" id="3.1.3.3" evidence="4"/>
<dbReference type="PANTHER" id="PTHR43344">
    <property type="entry name" value="PHOSPHOSERINE PHOSPHATASE"/>
    <property type="match status" value="1"/>
</dbReference>
<protein>
    <submittedName>
        <fullName evidence="4">Phosphoserine phosphatase</fullName>
        <ecNumber evidence="4">3.1.3.3</ecNumber>
    </submittedName>
</protein>
<dbReference type="InterPro" id="IPR023214">
    <property type="entry name" value="HAD_sf"/>
</dbReference>
<evidence type="ECO:0000313" key="4">
    <source>
        <dbReference type="EMBL" id="VAW97288.1"/>
    </source>
</evidence>
<name>A0A3B0ZUW9_9ZZZZ</name>
<keyword evidence="2 4" id="KW-0378">Hydrolase</keyword>
<sequence length="217" mass="24595">MSLAIFDLDNTLLAGDSDYLWGVFLSEQGLVDKQYYETQNRMFYEQYKAGTLDIFEFHAFSLKPLSENNMVLLNKIHKEFMSNSILPIITQASRNLLQKHRAQGDCILIITATNSFITRPIAQALAVDDIIATEPEIINGEFTGKISGIPCFQEGKVSRLQDWLIGKDFDLSDSWFYSDSINDLPLLEKVANAVAVDPDDKLRQLALTREWPIISLL</sequence>
<dbReference type="NCBIfam" id="TIGR01490">
    <property type="entry name" value="HAD-SF-IB-hyp1"/>
    <property type="match status" value="1"/>
</dbReference>
<dbReference type="GO" id="GO:0016787">
    <property type="term" value="F:hydrolase activity"/>
    <property type="evidence" value="ECO:0007669"/>
    <property type="project" value="UniProtKB-KW"/>
</dbReference>
<dbReference type="Gene3D" id="3.40.50.1000">
    <property type="entry name" value="HAD superfamily/HAD-like"/>
    <property type="match status" value="1"/>
</dbReference>
<dbReference type="NCBIfam" id="TIGR01488">
    <property type="entry name" value="HAD-SF-IB"/>
    <property type="match status" value="1"/>
</dbReference>
<accession>A0A3B0ZUW9</accession>
<dbReference type="InterPro" id="IPR050582">
    <property type="entry name" value="HAD-like_SerB"/>
</dbReference>
<dbReference type="SUPFAM" id="SSF56784">
    <property type="entry name" value="HAD-like"/>
    <property type="match status" value="1"/>
</dbReference>
<gene>
    <name evidence="4" type="ORF">MNBD_GAMMA22-2268</name>
</gene>
<dbReference type="FunFam" id="3.40.50.1000:FF:000025">
    <property type="entry name" value="HAD hydrolase, family IB"/>
    <property type="match status" value="1"/>
</dbReference>
<dbReference type="InterPro" id="IPR006385">
    <property type="entry name" value="HAD_hydro_SerB1"/>
</dbReference>
<dbReference type="Pfam" id="PF12710">
    <property type="entry name" value="HAD"/>
    <property type="match status" value="1"/>
</dbReference>
<dbReference type="EMBL" id="UOFS01000033">
    <property type="protein sequence ID" value="VAW97288.1"/>
    <property type="molecule type" value="Genomic_DNA"/>
</dbReference>
<dbReference type="InterPro" id="IPR036412">
    <property type="entry name" value="HAD-like_sf"/>
</dbReference>
<evidence type="ECO:0000256" key="3">
    <source>
        <dbReference type="ARBA" id="ARBA00022842"/>
    </source>
</evidence>
<dbReference type="Gene3D" id="1.20.1440.100">
    <property type="entry name" value="SG protein - dephosphorylation function"/>
    <property type="match status" value="1"/>
</dbReference>
<evidence type="ECO:0000256" key="1">
    <source>
        <dbReference type="ARBA" id="ARBA00022723"/>
    </source>
</evidence>
<keyword evidence="3" id="KW-0460">Magnesium</keyword>
<reference evidence="4" key="1">
    <citation type="submission" date="2018-06" db="EMBL/GenBank/DDBJ databases">
        <authorList>
            <person name="Zhirakovskaya E."/>
        </authorList>
    </citation>
    <scope>NUCLEOTIDE SEQUENCE</scope>
</reference>